<feature type="coiled-coil region" evidence="1">
    <location>
        <begin position="15"/>
        <end position="62"/>
    </location>
</feature>
<gene>
    <name evidence="4" type="ORF">GDO81_009395</name>
</gene>
<dbReference type="PANTHER" id="PTHR14465">
    <property type="entry name" value="IQ DOMAIN-CONTAINING PROTEIN H"/>
    <property type="match status" value="1"/>
</dbReference>
<feature type="region of interest" description="Disordered" evidence="2">
    <location>
        <begin position="246"/>
        <end position="265"/>
    </location>
</feature>
<dbReference type="InterPro" id="IPR038752">
    <property type="entry name" value="IQCH"/>
</dbReference>
<accession>A0AAV7BQS8</accession>
<organism evidence="4 5">
    <name type="scientific">Engystomops pustulosus</name>
    <name type="common">Tungara frog</name>
    <name type="synonym">Physalaemus pustulosus</name>
    <dbReference type="NCBI Taxonomy" id="76066"/>
    <lineage>
        <taxon>Eukaryota</taxon>
        <taxon>Metazoa</taxon>
        <taxon>Chordata</taxon>
        <taxon>Craniata</taxon>
        <taxon>Vertebrata</taxon>
        <taxon>Euteleostomi</taxon>
        <taxon>Amphibia</taxon>
        <taxon>Batrachia</taxon>
        <taxon>Anura</taxon>
        <taxon>Neobatrachia</taxon>
        <taxon>Hyloidea</taxon>
        <taxon>Leptodactylidae</taxon>
        <taxon>Leiuperinae</taxon>
        <taxon>Engystomops</taxon>
    </lineage>
</organism>
<dbReference type="InterPro" id="IPR000048">
    <property type="entry name" value="IQ_motif_EF-hand-BS"/>
</dbReference>
<keyword evidence="5" id="KW-1185">Reference proteome</keyword>
<feature type="compositionally biased region" description="Polar residues" evidence="2">
    <location>
        <begin position="293"/>
        <end position="303"/>
    </location>
</feature>
<evidence type="ECO:0000313" key="5">
    <source>
        <dbReference type="Proteomes" id="UP000824782"/>
    </source>
</evidence>
<reference evidence="4" key="1">
    <citation type="thesis" date="2020" institute="ProQuest LLC" country="789 East Eisenhower Parkway, Ann Arbor, MI, USA">
        <title>Comparative Genomics and Chromosome Evolution.</title>
        <authorList>
            <person name="Mudd A.B."/>
        </authorList>
    </citation>
    <scope>NUCLEOTIDE SEQUENCE</scope>
    <source>
        <strain evidence="4">237g6f4</strain>
        <tissue evidence="4">Blood</tissue>
    </source>
</reference>
<proteinExistence type="predicted"/>
<protein>
    <recommendedName>
        <fullName evidence="3">IQCH-like ATP-grasp domain-containing protein</fullName>
    </recommendedName>
</protein>
<dbReference type="Proteomes" id="UP000824782">
    <property type="component" value="Unassembled WGS sequence"/>
</dbReference>
<feature type="region of interest" description="Disordered" evidence="2">
    <location>
        <begin position="271"/>
        <end position="303"/>
    </location>
</feature>
<dbReference type="InterPro" id="IPR056855">
    <property type="entry name" value="ATP-grasp_IQCH"/>
</dbReference>
<dbReference type="PANTHER" id="PTHR14465:SF0">
    <property type="entry name" value="IQ DOMAIN-CONTAINING PROTEIN H"/>
    <property type="match status" value="1"/>
</dbReference>
<evidence type="ECO:0000256" key="1">
    <source>
        <dbReference type="SAM" id="Coils"/>
    </source>
</evidence>
<comment type="caution">
    <text evidence="4">The sequence shown here is derived from an EMBL/GenBank/DDBJ whole genome shotgun (WGS) entry which is preliminary data.</text>
</comment>
<evidence type="ECO:0000313" key="4">
    <source>
        <dbReference type="EMBL" id="KAG8574946.1"/>
    </source>
</evidence>
<feature type="compositionally biased region" description="Basic and acidic residues" evidence="2">
    <location>
        <begin position="271"/>
        <end position="283"/>
    </location>
</feature>
<dbReference type="Pfam" id="PF24923">
    <property type="entry name" value="ATP-grasp_IQCH"/>
    <property type="match status" value="1"/>
</dbReference>
<keyword evidence="1" id="KW-0175">Coiled coil</keyword>
<dbReference type="PROSITE" id="PS50096">
    <property type="entry name" value="IQ"/>
    <property type="match status" value="1"/>
</dbReference>
<name>A0AAV7BQS8_ENGPU</name>
<dbReference type="EMBL" id="WNYA01000004">
    <property type="protein sequence ID" value="KAG8574946.1"/>
    <property type="molecule type" value="Genomic_DNA"/>
</dbReference>
<dbReference type="AlphaFoldDB" id="A0AAV7BQS8"/>
<feature type="domain" description="IQCH-like ATP-grasp" evidence="3">
    <location>
        <begin position="668"/>
        <end position="934"/>
    </location>
</feature>
<evidence type="ECO:0000259" key="3">
    <source>
        <dbReference type="Pfam" id="PF24923"/>
    </source>
</evidence>
<evidence type="ECO:0000256" key="2">
    <source>
        <dbReference type="SAM" id="MobiDB-lite"/>
    </source>
</evidence>
<dbReference type="Pfam" id="PF00612">
    <property type="entry name" value="IQ"/>
    <property type="match status" value="1"/>
</dbReference>
<sequence length="1078" mass="120971">MSGASGGAECVGRLLLQVQNDLEHLKKNLVHTSQEKGVIVDVQALETAIQRTEHGLKKHTQDYLNYINCSPMTILQDGRNKYTPHASKWTPHLEAAKLNQNSLVSQLQDTRPHPPASHISPGQQHKLTLSTRIICNPENVIHRDLLSQSYGISLPLISCKPKTSVPIEKIARGPTVSHLSVLPASHRMDASLPPPPVHEKDMQKGILSLIQRGLIPPAARLTLVPPAIKHQTLPLHDANARRTATATQGKARGLIKTADPSCDADHHIRESASSHFDDSESRLLESGLGTPSAPHNVSAKTTRTSANVMWKERQGYVSAESQDSWELALVTPDPGHCFTIHNGSVDPEAADFLAFKQHYCLVWGGFMAFLESLQRFLQDYSIPTAVVNGEKMREPALDQELGRKPSIPQLLSVLENRSWVQKLLSRPGQRYKGKDGKEAAALKIQATWRGYRARAVYLVYQQQKWAAGVIAIAWLLHVQKSRVKKMLQESRKRHLENFRSRGKHLASNWNHIRTCRRSIIHIPSLGYTENQRSQTPDLYIQQNLQIGRLCDIADPNVDVIYISPVKLDEETEQYYRKLLGLRAAVLSGNPQDATELHDRFTILTPEAMDRFPNHHMCLSTLLKYSPKTLQRIRNLTQGRETYIVGRVPHADDLAVADVLGVPILGTEPEVAHLYSTKSGSKRIFASANISTPPGEYDIYNREQFLNTLSQLIIDNLLVTRWLFKVDNEFGSGGTAFCDIAAHLPCYTWAVKEQRRYSAETWTQRWAQEKTLQRIAQELPQVLEHYAQPVNRSRYPTWDKFLQVLVNQGGVIEAFPPAESINCLTIDLLINPDGEIQILSCGDQIHSSSSLQSVGTSVPQCSVPPDILTSMCNSIGEACKTRRVLGYLSVELVTFIDPQSLEQQIWATDLDLCYSDQLAMTQLLLYLTNGTLDCRNSRLTVPPAPKKAERPRHKAKPAEAIILDRVAVLSTRLVHTNLSLVYYNVFFQMCKAHGIGYDVKEKQGTVFALLENQKRHRIGMMSIAEDLQGALMTFARNLFIIHQEISAPNMQGETNFKETVQEIETILGVTEENKLKFEE</sequence>
<dbReference type="CDD" id="cd23767">
    <property type="entry name" value="IQCD"/>
    <property type="match status" value="1"/>
</dbReference>